<dbReference type="GO" id="GO:0005886">
    <property type="term" value="C:plasma membrane"/>
    <property type="evidence" value="ECO:0007669"/>
    <property type="project" value="UniProtKB-ARBA"/>
</dbReference>
<keyword evidence="5 7" id="KW-1133">Transmembrane helix</keyword>
<feature type="transmembrane region" description="Helical" evidence="7">
    <location>
        <begin position="426"/>
        <end position="452"/>
    </location>
</feature>
<evidence type="ECO:0000256" key="2">
    <source>
        <dbReference type="ARBA" id="ARBA00008821"/>
    </source>
</evidence>
<feature type="transmembrane region" description="Helical" evidence="7">
    <location>
        <begin position="366"/>
        <end position="384"/>
    </location>
</feature>
<feature type="transmembrane region" description="Helical" evidence="7">
    <location>
        <begin position="198"/>
        <end position="218"/>
    </location>
</feature>
<evidence type="ECO:0000256" key="6">
    <source>
        <dbReference type="ARBA" id="ARBA00023136"/>
    </source>
</evidence>
<dbReference type="EMBL" id="BMHA01000002">
    <property type="protein sequence ID" value="GGI04238.1"/>
    <property type="molecule type" value="Genomic_DNA"/>
</dbReference>
<dbReference type="InterPro" id="IPR006042">
    <property type="entry name" value="Xan_ur_permease"/>
</dbReference>
<reference evidence="8" key="2">
    <citation type="submission" date="2020-09" db="EMBL/GenBank/DDBJ databases">
        <authorList>
            <person name="Sun Q."/>
            <person name="Zhou Y."/>
        </authorList>
    </citation>
    <scope>NUCLEOTIDE SEQUENCE</scope>
    <source>
        <strain evidence="8">CGMCC 1.14988</strain>
    </source>
</reference>
<dbReference type="Pfam" id="PF00860">
    <property type="entry name" value="Xan_ur_permease"/>
    <property type="match status" value="1"/>
</dbReference>
<feature type="transmembrane region" description="Helical" evidence="7">
    <location>
        <begin position="140"/>
        <end position="162"/>
    </location>
</feature>
<dbReference type="RefSeq" id="WP_130650719.1">
    <property type="nucleotide sequence ID" value="NZ_BMHA01000002.1"/>
</dbReference>
<evidence type="ECO:0000256" key="7">
    <source>
        <dbReference type="SAM" id="Phobius"/>
    </source>
</evidence>
<dbReference type="AlphaFoldDB" id="A0A8J3ER59"/>
<feature type="transmembrane region" description="Helical" evidence="7">
    <location>
        <begin position="60"/>
        <end position="79"/>
    </location>
</feature>
<evidence type="ECO:0000256" key="1">
    <source>
        <dbReference type="ARBA" id="ARBA00004141"/>
    </source>
</evidence>
<comment type="similarity">
    <text evidence="2">Belongs to the nucleobase:cation symporter-2 (NCS2) (TC 2.A.40) family.</text>
</comment>
<comment type="caution">
    <text evidence="8">The sequence shown here is derived from an EMBL/GenBank/DDBJ whole genome shotgun (WGS) entry which is preliminary data.</text>
</comment>
<keyword evidence="4 7" id="KW-0812">Transmembrane</keyword>
<feature type="transmembrane region" description="Helical" evidence="7">
    <location>
        <begin position="111"/>
        <end position="133"/>
    </location>
</feature>
<dbReference type="PROSITE" id="PS01116">
    <property type="entry name" value="XANTH_URACIL_PERMASE"/>
    <property type="match status" value="1"/>
</dbReference>
<dbReference type="Proteomes" id="UP000650511">
    <property type="component" value="Unassembled WGS sequence"/>
</dbReference>
<keyword evidence="9" id="KW-1185">Reference proteome</keyword>
<feature type="transmembrane region" description="Helical" evidence="7">
    <location>
        <begin position="248"/>
        <end position="270"/>
    </location>
</feature>
<evidence type="ECO:0000313" key="8">
    <source>
        <dbReference type="EMBL" id="GGI04238.1"/>
    </source>
</evidence>
<comment type="subcellular location">
    <subcellularLocation>
        <location evidence="1">Membrane</location>
        <topology evidence="1">Multi-pass membrane protein</topology>
    </subcellularLocation>
</comment>
<proteinExistence type="inferred from homology"/>
<dbReference type="InterPro" id="IPR006043">
    <property type="entry name" value="NCS2"/>
</dbReference>
<keyword evidence="3" id="KW-0813">Transport</keyword>
<accession>A0A8J3ER59</accession>
<evidence type="ECO:0000256" key="4">
    <source>
        <dbReference type="ARBA" id="ARBA00022692"/>
    </source>
</evidence>
<evidence type="ECO:0000256" key="5">
    <source>
        <dbReference type="ARBA" id="ARBA00022989"/>
    </source>
</evidence>
<reference evidence="8" key="1">
    <citation type="journal article" date="2014" name="Int. J. Syst. Evol. Microbiol.">
        <title>Complete genome sequence of Corynebacterium casei LMG S-19264T (=DSM 44701T), isolated from a smear-ripened cheese.</title>
        <authorList>
            <consortium name="US DOE Joint Genome Institute (JGI-PGF)"/>
            <person name="Walter F."/>
            <person name="Albersmeier A."/>
            <person name="Kalinowski J."/>
            <person name="Ruckert C."/>
        </authorList>
    </citation>
    <scope>NUCLEOTIDE SEQUENCE</scope>
    <source>
        <strain evidence="8">CGMCC 1.14988</strain>
    </source>
</reference>
<feature type="transmembrane region" description="Helical" evidence="7">
    <location>
        <begin position="338"/>
        <end position="360"/>
    </location>
</feature>
<protein>
    <submittedName>
        <fullName evidence="8">Xanthine permease</fullName>
    </submittedName>
</protein>
<evidence type="ECO:0000313" key="9">
    <source>
        <dbReference type="Proteomes" id="UP000650511"/>
    </source>
</evidence>
<organism evidence="8 9">
    <name type="scientific">Egicoccus halophilus</name>
    <dbReference type="NCBI Taxonomy" id="1670830"/>
    <lineage>
        <taxon>Bacteria</taxon>
        <taxon>Bacillati</taxon>
        <taxon>Actinomycetota</taxon>
        <taxon>Nitriliruptoria</taxon>
        <taxon>Egicoccales</taxon>
        <taxon>Egicoccaceae</taxon>
        <taxon>Egicoccus</taxon>
    </lineage>
</organism>
<feature type="transmembrane region" description="Helical" evidence="7">
    <location>
        <begin position="34"/>
        <end position="54"/>
    </location>
</feature>
<feature type="transmembrane region" description="Helical" evidence="7">
    <location>
        <begin position="396"/>
        <end position="414"/>
    </location>
</feature>
<gene>
    <name evidence="8" type="ORF">GCM10011354_08110</name>
</gene>
<dbReference type="PANTHER" id="PTHR11119">
    <property type="entry name" value="XANTHINE-URACIL / VITAMIN C PERMEASE FAMILY MEMBER"/>
    <property type="match status" value="1"/>
</dbReference>
<sequence length="484" mass="49424">MSAGAPVRPEGLNYGLDETPKPLPKAVGLGIQHVLTMFGATIAVPFIIGGALGFQGAELAVLISSVFIASGVATAVQVAIGSRLPIVQGVSFAFLGPFFAIAATYQGAEGMQVIAGMVIVGALMPLILGYGGLMGVLRRFITPITIGPVIALVGLSLFGAAADNSGQHWPLALTTLGLIFLFALALAPRVRLFSLFPILLAVLAAYLIALVSTALGVFEEGSAAAVSFAAVADAPAFRGFEVGGGGLIFPWGTPIFDFTFIVAILAAYLASSIESFGDYHAISRIAGVGDPDARTINRGIGAEGIGCALTGVFGGFSSTSYSENIGLVGLTRVASRSVVLIGAGVLVVLGLIGPIGAIIATIPIPVVGGVYLALFGLITAVGLSNLRRADMDSQRNLMIVGFLLFGGLAFPAYFGSEAAADFSFFGIGWATTFVASIGSNAIAVAAVLGILLDNLIPGTPEERGIVTNPLGSHRRDGARSRSRR</sequence>
<feature type="transmembrane region" description="Helical" evidence="7">
    <location>
        <begin position="168"/>
        <end position="186"/>
    </location>
</feature>
<dbReference type="GO" id="GO:0015205">
    <property type="term" value="F:nucleobase transmembrane transporter activity"/>
    <property type="evidence" value="ECO:0007669"/>
    <property type="project" value="UniProtKB-ARBA"/>
</dbReference>
<keyword evidence="6 7" id="KW-0472">Membrane</keyword>
<name>A0A8J3ER59_9ACTN</name>
<dbReference type="NCBIfam" id="NF037981">
    <property type="entry name" value="NCS2_1"/>
    <property type="match status" value="1"/>
</dbReference>
<evidence type="ECO:0000256" key="3">
    <source>
        <dbReference type="ARBA" id="ARBA00022448"/>
    </source>
</evidence>
<dbReference type="OrthoDB" id="9779092at2"/>